<feature type="domain" description="Histidine kinase" evidence="7">
    <location>
        <begin position="639"/>
        <end position="864"/>
    </location>
</feature>
<keyword evidence="4" id="KW-0808">Transferase</keyword>
<dbReference type="InterPro" id="IPR035965">
    <property type="entry name" value="PAS-like_dom_sf"/>
</dbReference>
<dbReference type="EC" id="2.7.13.3" evidence="2"/>
<dbReference type="PROSITE" id="PS50109">
    <property type="entry name" value="HIS_KIN"/>
    <property type="match status" value="1"/>
</dbReference>
<dbReference type="GO" id="GO:0000155">
    <property type="term" value="F:phosphorelay sensor kinase activity"/>
    <property type="evidence" value="ECO:0007669"/>
    <property type="project" value="InterPro"/>
</dbReference>
<keyword evidence="6" id="KW-0812">Transmembrane</keyword>
<sequence length="864" mass="99308">MDFKRVYTTSKAYIILLIVALVLLVATASMAYMQILHMQKSSELVKHTLRVYNNLNILTTHYSKAESEEFRGELLKTGGSGQVFKDYRQEGLDIIDNLKNLTADNAIQVERLQSLSILLDRLYSQLQQLDAVNYKNSQEAISYKQSQKMKINGTLFHIRGLTNQMLSAEQNLIQEREKAYDSEKALAPLTLLMLTFISVLVFVLSFIRIYKNKIRFRESEAFLKNVLSTTDNIVNYYEPIFDKNNNVVDFKIIYANDCNRDYFGLEPIDIVGKQVSHVFPFLLNNGELEKMKKSYNEETKEISDRHIIVQDEKMWFQSLVTPLGNGILETARNTTSEEKAKEIQLTFNKRLEKQNLQLLDSRAFLGNIFKSISHVIMHFKSIRNEKGVITDFEILFVNERINPVTGDIPEDLKNKLVSQVFPNVFENHVFENLVNAIELNKPQEYEAPYERNGITTWFSATAIKLDDGVTVTTRDITEEKLKANELIKLNEQLVIRNSILNDAENIAKIGSFLWYKDSDKFEISENLLHMLEMETSVFEISYETYKSFIHPDDLVLVEEKSNQSNNNAIPTEYTYRVITKKGNVKHFKTNGQLLNKGEEDIMIGVVQDVTKTIEAGVELRKSNLELRRSNAELESFNRVASHDLQEPLRKIQLFISRIEDKESENFSSKGIEYFQKVKNAGIRMQSLIQNLLAYSRIDSSRTDFETIDLNLVQEKVLEDLATNIQVANAIIKLDDLPGIKGVFFQMEQLFANLISNALKYKSTIDTPIIEITSKKIAAIDLPENVIRTNKYYYKITFTDNGIGFDEKYADKIFEVFQRLHQKTEYSGTGIGLAICKKIVENHNGFMYAKGKLGEGAQFIVYLPA</sequence>
<dbReference type="InterPro" id="IPR003594">
    <property type="entry name" value="HATPase_dom"/>
</dbReference>
<dbReference type="Pfam" id="PF00512">
    <property type="entry name" value="HisKA"/>
    <property type="match status" value="1"/>
</dbReference>
<dbReference type="PANTHER" id="PTHR43304:SF1">
    <property type="entry name" value="PAC DOMAIN-CONTAINING PROTEIN"/>
    <property type="match status" value="1"/>
</dbReference>
<feature type="transmembrane region" description="Helical" evidence="6">
    <location>
        <begin position="185"/>
        <end position="207"/>
    </location>
</feature>
<keyword evidence="6" id="KW-0472">Membrane</keyword>
<comment type="caution">
    <text evidence="8">The sequence shown here is derived from an EMBL/GenBank/DDBJ whole genome shotgun (WGS) entry which is preliminary data.</text>
</comment>
<dbReference type="InterPro" id="IPR036097">
    <property type="entry name" value="HisK_dim/P_sf"/>
</dbReference>
<keyword evidence="6" id="KW-1133">Transmembrane helix</keyword>
<keyword evidence="5" id="KW-0418">Kinase</keyword>
<dbReference type="SUPFAM" id="SSF55785">
    <property type="entry name" value="PYP-like sensor domain (PAS domain)"/>
    <property type="match status" value="2"/>
</dbReference>
<reference evidence="8" key="1">
    <citation type="journal article" date="2014" name="Int. J. Syst. Evol. Microbiol.">
        <title>Complete genome sequence of Corynebacterium casei LMG S-19264T (=DSM 44701T), isolated from a smear-ripened cheese.</title>
        <authorList>
            <consortium name="US DOE Joint Genome Institute (JGI-PGF)"/>
            <person name="Walter F."/>
            <person name="Albersmeier A."/>
            <person name="Kalinowski J."/>
            <person name="Ruckert C."/>
        </authorList>
    </citation>
    <scope>NUCLEOTIDE SEQUENCE</scope>
    <source>
        <strain evidence="8">CGMCC 1.12751</strain>
    </source>
</reference>
<dbReference type="Proteomes" id="UP000625976">
    <property type="component" value="Unassembled WGS sequence"/>
</dbReference>
<keyword evidence="9" id="KW-1185">Reference proteome</keyword>
<evidence type="ECO:0000313" key="9">
    <source>
        <dbReference type="Proteomes" id="UP000625976"/>
    </source>
</evidence>
<dbReference type="Pfam" id="PF02518">
    <property type="entry name" value="HATPase_c"/>
    <property type="match status" value="1"/>
</dbReference>
<dbReference type="SUPFAM" id="SSF55874">
    <property type="entry name" value="ATPase domain of HSP90 chaperone/DNA topoisomerase II/histidine kinase"/>
    <property type="match status" value="1"/>
</dbReference>
<dbReference type="SMART" id="SM00387">
    <property type="entry name" value="HATPase_c"/>
    <property type="match status" value="1"/>
</dbReference>
<accession>A0A917GVN3</accession>
<dbReference type="InterPro" id="IPR003661">
    <property type="entry name" value="HisK_dim/P_dom"/>
</dbReference>
<dbReference type="CDD" id="cd00082">
    <property type="entry name" value="HisKA"/>
    <property type="match status" value="1"/>
</dbReference>
<dbReference type="InterPro" id="IPR036890">
    <property type="entry name" value="HATPase_C_sf"/>
</dbReference>
<protein>
    <recommendedName>
        <fullName evidence="2">histidine kinase</fullName>
        <ecNumber evidence="2">2.7.13.3</ecNumber>
    </recommendedName>
</protein>
<evidence type="ECO:0000313" key="8">
    <source>
        <dbReference type="EMBL" id="GGG58297.1"/>
    </source>
</evidence>
<dbReference type="Pfam" id="PF08447">
    <property type="entry name" value="PAS_3"/>
    <property type="match status" value="1"/>
</dbReference>
<dbReference type="CDD" id="cd00130">
    <property type="entry name" value="PAS"/>
    <property type="match status" value="2"/>
</dbReference>
<dbReference type="InterPro" id="IPR052162">
    <property type="entry name" value="Sensor_kinase/Photoreceptor"/>
</dbReference>
<dbReference type="Pfam" id="PF13426">
    <property type="entry name" value="PAS_9"/>
    <property type="match status" value="2"/>
</dbReference>
<organism evidence="8 9">
    <name type="scientific">Bizionia arctica</name>
    <dbReference type="NCBI Taxonomy" id="1495645"/>
    <lineage>
        <taxon>Bacteria</taxon>
        <taxon>Pseudomonadati</taxon>
        <taxon>Bacteroidota</taxon>
        <taxon>Flavobacteriia</taxon>
        <taxon>Flavobacteriales</taxon>
        <taxon>Flavobacteriaceae</taxon>
        <taxon>Bizionia</taxon>
    </lineage>
</organism>
<dbReference type="AlphaFoldDB" id="A0A917GVN3"/>
<gene>
    <name evidence="8" type="ORF">GCM10010976_31420</name>
</gene>
<reference evidence="8" key="2">
    <citation type="submission" date="2020-09" db="EMBL/GenBank/DDBJ databases">
        <authorList>
            <person name="Sun Q."/>
            <person name="Zhou Y."/>
        </authorList>
    </citation>
    <scope>NUCLEOTIDE SEQUENCE</scope>
    <source>
        <strain evidence="8">CGMCC 1.12751</strain>
    </source>
</reference>
<evidence type="ECO:0000256" key="3">
    <source>
        <dbReference type="ARBA" id="ARBA00022553"/>
    </source>
</evidence>
<evidence type="ECO:0000256" key="1">
    <source>
        <dbReference type="ARBA" id="ARBA00000085"/>
    </source>
</evidence>
<name>A0A917GVN3_9FLAO</name>
<evidence type="ECO:0000256" key="4">
    <source>
        <dbReference type="ARBA" id="ARBA00022679"/>
    </source>
</evidence>
<dbReference type="EMBL" id="BMFQ01000004">
    <property type="protein sequence ID" value="GGG58297.1"/>
    <property type="molecule type" value="Genomic_DNA"/>
</dbReference>
<dbReference type="InterPro" id="IPR004358">
    <property type="entry name" value="Sig_transdc_His_kin-like_C"/>
</dbReference>
<evidence type="ECO:0000259" key="7">
    <source>
        <dbReference type="PROSITE" id="PS50109"/>
    </source>
</evidence>
<dbReference type="Gene3D" id="1.10.287.130">
    <property type="match status" value="1"/>
</dbReference>
<dbReference type="PANTHER" id="PTHR43304">
    <property type="entry name" value="PHYTOCHROME-LIKE PROTEIN CPH1"/>
    <property type="match status" value="1"/>
</dbReference>
<dbReference type="SMART" id="SM00388">
    <property type="entry name" value="HisKA"/>
    <property type="match status" value="1"/>
</dbReference>
<dbReference type="Gene3D" id="3.30.450.20">
    <property type="entry name" value="PAS domain"/>
    <property type="match status" value="3"/>
</dbReference>
<evidence type="ECO:0000256" key="5">
    <source>
        <dbReference type="ARBA" id="ARBA00022777"/>
    </source>
</evidence>
<dbReference type="RefSeq" id="WP_188466607.1">
    <property type="nucleotide sequence ID" value="NZ_BMFQ01000004.1"/>
</dbReference>
<dbReference type="Gene3D" id="3.30.565.10">
    <property type="entry name" value="Histidine kinase-like ATPase, C-terminal domain"/>
    <property type="match status" value="1"/>
</dbReference>
<dbReference type="PRINTS" id="PR00344">
    <property type="entry name" value="BCTRLSENSOR"/>
</dbReference>
<evidence type="ECO:0000256" key="6">
    <source>
        <dbReference type="SAM" id="Phobius"/>
    </source>
</evidence>
<feature type="transmembrane region" description="Helical" evidence="6">
    <location>
        <begin position="12"/>
        <end position="33"/>
    </location>
</feature>
<comment type="catalytic activity">
    <reaction evidence="1">
        <text>ATP + protein L-histidine = ADP + protein N-phospho-L-histidine.</text>
        <dbReference type="EC" id="2.7.13.3"/>
    </reaction>
</comment>
<proteinExistence type="predicted"/>
<evidence type="ECO:0000256" key="2">
    <source>
        <dbReference type="ARBA" id="ARBA00012438"/>
    </source>
</evidence>
<dbReference type="SUPFAM" id="SSF47384">
    <property type="entry name" value="Homodimeric domain of signal transducing histidine kinase"/>
    <property type="match status" value="1"/>
</dbReference>
<dbReference type="InterPro" id="IPR005467">
    <property type="entry name" value="His_kinase_dom"/>
</dbReference>
<dbReference type="InterPro" id="IPR013655">
    <property type="entry name" value="PAS_fold_3"/>
</dbReference>
<keyword evidence="3" id="KW-0597">Phosphoprotein</keyword>
<dbReference type="InterPro" id="IPR000014">
    <property type="entry name" value="PAS"/>
</dbReference>